<gene>
    <name evidence="1" type="ORF">CNE99_05770</name>
</gene>
<accession>A0A2A5WSE9</accession>
<dbReference type="AlphaFoldDB" id="A0A2A5WSE9"/>
<protein>
    <recommendedName>
        <fullName evidence="3">Cytochrome C</fullName>
    </recommendedName>
</protein>
<reference evidence="1 2" key="1">
    <citation type="submission" date="2017-08" db="EMBL/GenBank/DDBJ databases">
        <title>Fine stratification of microbial communities through a metagenomic profile of the photic zone.</title>
        <authorList>
            <person name="Haro-Moreno J.M."/>
            <person name="Lopez-Perez M."/>
            <person name="De La Torre J."/>
            <person name="Picazo A."/>
            <person name="Camacho A."/>
            <person name="Rodriguez-Valera F."/>
        </authorList>
    </citation>
    <scope>NUCLEOTIDE SEQUENCE [LARGE SCALE GENOMIC DNA]</scope>
    <source>
        <strain evidence="1">MED-G24</strain>
    </source>
</reference>
<comment type="caution">
    <text evidence="1">The sequence shown here is derived from an EMBL/GenBank/DDBJ whole genome shotgun (WGS) entry which is preliminary data.</text>
</comment>
<sequence length="86" mass="9644">MGKQLNVQLGGVSTHVKTYGDLVTSIINPSHKLSRGNDPATVAETGESVMRNYNETLTVQELIDFVAFLQDEYEVWVPDYYTYPGM</sequence>
<name>A0A2A5WSE9_9GAMM</name>
<dbReference type="EMBL" id="NTKD01000025">
    <property type="protein sequence ID" value="PDH39419.1"/>
    <property type="molecule type" value="Genomic_DNA"/>
</dbReference>
<evidence type="ECO:0000313" key="2">
    <source>
        <dbReference type="Proteomes" id="UP000219327"/>
    </source>
</evidence>
<organism evidence="1 2">
    <name type="scientific">OM182 bacterium MED-G24</name>
    <dbReference type="NCBI Taxonomy" id="1986255"/>
    <lineage>
        <taxon>Bacteria</taxon>
        <taxon>Pseudomonadati</taxon>
        <taxon>Pseudomonadota</taxon>
        <taxon>Gammaproteobacteria</taxon>
        <taxon>OMG group</taxon>
        <taxon>OM182 clade</taxon>
    </lineage>
</organism>
<evidence type="ECO:0008006" key="3">
    <source>
        <dbReference type="Google" id="ProtNLM"/>
    </source>
</evidence>
<dbReference type="Proteomes" id="UP000219327">
    <property type="component" value="Unassembled WGS sequence"/>
</dbReference>
<proteinExistence type="predicted"/>
<evidence type="ECO:0000313" key="1">
    <source>
        <dbReference type="EMBL" id="PDH39419.1"/>
    </source>
</evidence>